<accession>A0ABM6UV12</accession>
<protein>
    <submittedName>
        <fullName evidence="2">Transporter</fullName>
    </submittedName>
</protein>
<sequence>MNNQLMIFNSADLGISLSGMLYQGKPVFFAVELAESLGYAQPAKAANDHCKSLIKLNCAETAELGLGFRPKGIILALESDAYRLIMRSQLPSAERVQDWICEVVLPSIRTTGSYSLVPNSLPDFDDPIAAAEAWIEVKKAERLAIGYVHRQAQYINHLENLFQHGMTPVQFCKQLNGVNTRQINAFLEERNWLFDDRPNAKHPRWRVGHYARDQYLTEHPGQVEQEDGNMRDIFKLILLSKGAVWLYRHYLKGSLPMKKNWNGQFTHDKELAGAA</sequence>
<name>A0ABM6UV12_9GAMM</name>
<evidence type="ECO:0000313" key="2">
    <source>
        <dbReference type="EMBL" id="AVX38542.1"/>
    </source>
</evidence>
<organism evidence="2 3">
    <name type="scientific">Yersinia massiliensis</name>
    <dbReference type="NCBI Taxonomy" id="419257"/>
    <lineage>
        <taxon>Bacteria</taxon>
        <taxon>Pseudomonadati</taxon>
        <taxon>Pseudomonadota</taxon>
        <taxon>Gammaproteobacteria</taxon>
        <taxon>Enterobacterales</taxon>
        <taxon>Yersiniaceae</taxon>
        <taxon>Yersinia</taxon>
    </lineage>
</organism>
<reference evidence="3" key="1">
    <citation type="journal article" date="2018" name="Genome Announc.">
        <title>First complete genome sequence of Yersinia massiliensis.</title>
        <authorList>
            <person name="Thomas M.C."/>
            <person name="Arling V."/>
            <person name="Goji N."/>
            <person name="Janzen T.W."/>
            <person name="Duceppe M.-O."/>
            <person name="Mathews A."/>
            <person name="Carrillo C."/>
            <person name="Amoako K."/>
        </authorList>
    </citation>
    <scope>NUCLEOTIDE SEQUENCE [LARGE SCALE GENOMIC DNA]</scope>
    <source>
        <strain evidence="3">GTA</strain>
    </source>
</reference>
<feature type="domain" description="Bro-N" evidence="1">
    <location>
        <begin position="2"/>
        <end position="112"/>
    </location>
</feature>
<proteinExistence type="predicted"/>
<dbReference type="EMBL" id="CP028487">
    <property type="protein sequence ID" value="AVX38542.1"/>
    <property type="molecule type" value="Genomic_DNA"/>
</dbReference>
<keyword evidence="3" id="KW-1185">Reference proteome</keyword>
<dbReference type="RefSeq" id="WP_108087822.1">
    <property type="nucleotide sequence ID" value="NZ_CP028487.1"/>
</dbReference>
<dbReference type="Pfam" id="PF02498">
    <property type="entry name" value="Bro-N"/>
    <property type="match status" value="1"/>
</dbReference>
<dbReference type="Proteomes" id="UP000240908">
    <property type="component" value="Chromosome"/>
</dbReference>
<evidence type="ECO:0000259" key="1">
    <source>
        <dbReference type="PROSITE" id="PS51750"/>
    </source>
</evidence>
<dbReference type="SMART" id="SM01040">
    <property type="entry name" value="Bro-N"/>
    <property type="match status" value="1"/>
</dbReference>
<gene>
    <name evidence="2" type="ORF">DA391_13225</name>
</gene>
<dbReference type="InterPro" id="IPR003497">
    <property type="entry name" value="BRO_N_domain"/>
</dbReference>
<evidence type="ECO:0000313" key="3">
    <source>
        <dbReference type="Proteomes" id="UP000240908"/>
    </source>
</evidence>
<dbReference type="PROSITE" id="PS51750">
    <property type="entry name" value="BRO_N"/>
    <property type="match status" value="1"/>
</dbReference>